<evidence type="ECO:0000313" key="3">
    <source>
        <dbReference type="EMBL" id="SHJ13333.1"/>
    </source>
</evidence>
<dbReference type="OrthoDB" id="1937841at2"/>
<accession>A0A1M6GTQ1</accession>
<dbReference type="RefSeq" id="WP_072985946.1">
    <property type="nucleotide sequence ID" value="NZ_FQZB01000006.1"/>
</dbReference>
<dbReference type="Pfam" id="PF13828">
    <property type="entry name" value="DUF4190"/>
    <property type="match status" value="1"/>
</dbReference>
<protein>
    <recommendedName>
        <fullName evidence="2">DUF4190 domain-containing protein</fullName>
    </recommendedName>
</protein>
<keyword evidence="1" id="KW-1133">Transmembrane helix</keyword>
<dbReference type="EMBL" id="FQZB01000006">
    <property type="protein sequence ID" value="SHJ13333.1"/>
    <property type="molecule type" value="Genomic_DNA"/>
</dbReference>
<reference evidence="3 4" key="1">
    <citation type="submission" date="2016-11" db="EMBL/GenBank/DDBJ databases">
        <authorList>
            <person name="Jaros S."/>
            <person name="Januszkiewicz K."/>
            <person name="Wedrychowicz H."/>
        </authorList>
    </citation>
    <scope>NUCLEOTIDE SEQUENCE [LARGE SCALE GENOMIC DNA]</scope>
    <source>
        <strain evidence="3 4">DSM 21758</strain>
    </source>
</reference>
<dbReference type="STRING" id="1121302.SAMN02745163_01384"/>
<feature type="domain" description="DUF4190" evidence="2">
    <location>
        <begin position="25"/>
        <end position="87"/>
    </location>
</feature>
<dbReference type="AlphaFoldDB" id="A0A1M6GTQ1"/>
<proteinExistence type="predicted"/>
<evidence type="ECO:0000256" key="1">
    <source>
        <dbReference type="SAM" id="Phobius"/>
    </source>
</evidence>
<evidence type="ECO:0000259" key="2">
    <source>
        <dbReference type="Pfam" id="PF13828"/>
    </source>
</evidence>
<dbReference type="InterPro" id="IPR025241">
    <property type="entry name" value="DUF4190"/>
</dbReference>
<organism evidence="3 4">
    <name type="scientific">Clostridium cavendishii DSM 21758</name>
    <dbReference type="NCBI Taxonomy" id="1121302"/>
    <lineage>
        <taxon>Bacteria</taxon>
        <taxon>Bacillati</taxon>
        <taxon>Bacillota</taxon>
        <taxon>Clostridia</taxon>
        <taxon>Eubacteriales</taxon>
        <taxon>Clostridiaceae</taxon>
        <taxon>Clostridium</taxon>
    </lineage>
</organism>
<keyword evidence="1" id="KW-0472">Membrane</keyword>
<feature type="transmembrane region" description="Helical" evidence="1">
    <location>
        <begin position="30"/>
        <end position="59"/>
    </location>
</feature>
<evidence type="ECO:0000313" key="4">
    <source>
        <dbReference type="Proteomes" id="UP000184310"/>
    </source>
</evidence>
<feature type="transmembrane region" description="Helical" evidence="1">
    <location>
        <begin position="71"/>
        <end position="94"/>
    </location>
</feature>
<sequence length="99" mass="10472">MDSNNITKSNKAVVTNQFPRKGNGLSITSLVFGILSLLFCWAVICPIITGIIGIIIGIISLVKKRDGSNLAIAGIITSILGLLIGTLLLLLIILSEKLI</sequence>
<gene>
    <name evidence="3" type="ORF">SAMN02745163_01384</name>
</gene>
<keyword evidence="4" id="KW-1185">Reference proteome</keyword>
<keyword evidence="1" id="KW-0812">Transmembrane</keyword>
<name>A0A1M6GTQ1_9CLOT</name>
<dbReference type="Proteomes" id="UP000184310">
    <property type="component" value="Unassembled WGS sequence"/>
</dbReference>